<dbReference type="Proteomes" id="UP000636110">
    <property type="component" value="Unassembled WGS sequence"/>
</dbReference>
<evidence type="ECO:0000313" key="1">
    <source>
        <dbReference type="EMBL" id="MBB2151095.1"/>
    </source>
</evidence>
<proteinExistence type="predicted"/>
<comment type="caution">
    <text evidence="1">The sequence shown here is derived from an EMBL/GenBank/DDBJ whole genome shotgun (WGS) entry which is preliminary data.</text>
</comment>
<name>A0ABR6F0N2_9SPHI</name>
<sequence>MAFLPLNEEQLEASMEVYLFLSAANHDAVSDTIYLGNVNGTFENPKLSAEGKKAKKAVMGDLSEKARYEKLSIQYKVQMELKSEERIKPKAFKSLEREFLVLENRRRGRETKGG</sequence>
<gene>
    <name evidence="1" type="ORF">GM920_19515</name>
</gene>
<dbReference type="RefSeq" id="WP_182960619.1">
    <property type="nucleotide sequence ID" value="NZ_WNXC01000008.1"/>
</dbReference>
<evidence type="ECO:0000313" key="2">
    <source>
        <dbReference type="Proteomes" id="UP000636110"/>
    </source>
</evidence>
<reference evidence="1 2" key="1">
    <citation type="submission" date="2019-11" db="EMBL/GenBank/DDBJ databases">
        <title>Description of Pedobacter sp. LMG 31462T.</title>
        <authorList>
            <person name="Carlier A."/>
            <person name="Qi S."/>
            <person name="Vandamme P."/>
        </authorList>
    </citation>
    <scope>NUCLEOTIDE SEQUENCE [LARGE SCALE GENOMIC DNA]</scope>
    <source>
        <strain evidence="1 2">LMG 31462</strain>
    </source>
</reference>
<protein>
    <submittedName>
        <fullName evidence="1">Uncharacterized protein</fullName>
    </submittedName>
</protein>
<accession>A0ABR6F0N2</accession>
<dbReference type="EMBL" id="WNXC01000008">
    <property type="protein sequence ID" value="MBB2151095.1"/>
    <property type="molecule type" value="Genomic_DNA"/>
</dbReference>
<keyword evidence="2" id="KW-1185">Reference proteome</keyword>
<organism evidence="1 2">
    <name type="scientific">Pedobacter gandavensis</name>
    <dbReference type="NCBI Taxonomy" id="2679963"/>
    <lineage>
        <taxon>Bacteria</taxon>
        <taxon>Pseudomonadati</taxon>
        <taxon>Bacteroidota</taxon>
        <taxon>Sphingobacteriia</taxon>
        <taxon>Sphingobacteriales</taxon>
        <taxon>Sphingobacteriaceae</taxon>
        <taxon>Pedobacter</taxon>
    </lineage>
</organism>